<dbReference type="PANTHER" id="PTHR32470">
    <property type="entry name" value="ADH DEHYDROGENASE [UBIQUINONE] 1 ALPHA SUBCOMPLEX ASSEMBLY FACTOR 2"/>
    <property type="match status" value="1"/>
</dbReference>
<dbReference type="GO" id="GO:0032981">
    <property type="term" value="P:mitochondrial respiratory chain complex I assembly"/>
    <property type="evidence" value="ECO:0007669"/>
    <property type="project" value="TreeGrafter"/>
</dbReference>
<dbReference type="InterPro" id="IPR052618">
    <property type="entry name" value="ComplexI_NDUFA12"/>
</dbReference>
<evidence type="ECO:0000256" key="1">
    <source>
        <dbReference type="ARBA" id="ARBA00007355"/>
    </source>
</evidence>
<dbReference type="InterPro" id="IPR007763">
    <property type="entry name" value="NDUFA12"/>
</dbReference>
<organism evidence="3 4">
    <name type="scientific">Hypsizygus marmoreus</name>
    <name type="common">White beech mushroom</name>
    <name type="synonym">Agaricus marmoreus</name>
    <dbReference type="NCBI Taxonomy" id="39966"/>
    <lineage>
        <taxon>Eukaryota</taxon>
        <taxon>Fungi</taxon>
        <taxon>Dikarya</taxon>
        <taxon>Basidiomycota</taxon>
        <taxon>Agaricomycotina</taxon>
        <taxon>Agaricomycetes</taxon>
        <taxon>Agaricomycetidae</taxon>
        <taxon>Agaricales</taxon>
        <taxon>Tricholomatineae</taxon>
        <taxon>Lyophyllaceae</taxon>
        <taxon>Hypsizygus</taxon>
    </lineage>
</organism>
<evidence type="ECO:0000313" key="3">
    <source>
        <dbReference type="EMBL" id="RDB29916.1"/>
    </source>
</evidence>
<proteinExistence type="inferred from homology"/>
<evidence type="ECO:0000256" key="2">
    <source>
        <dbReference type="SAM" id="MobiDB-lite"/>
    </source>
</evidence>
<dbReference type="PANTHER" id="PTHR32470:SF2">
    <property type="entry name" value="NADH DEHYDROGENASE [UBIQUINONE] 1 ALPHA SUBCOMPLEX ASSEMBLY FACTOR 2"/>
    <property type="match status" value="1"/>
</dbReference>
<dbReference type="OrthoDB" id="10255576at2759"/>
<reference evidence="3" key="1">
    <citation type="submission" date="2018-04" db="EMBL/GenBank/DDBJ databases">
        <title>Whole genome sequencing of Hypsizygus marmoreus.</title>
        <authorList>
            <person name="Choi I.-G."/>
            <person name="Min B."/>
            <person name="Kim J.-G."/>
            <person name="Kim S."/>
            <person name="Oh Y.-L."/>
            <person name="Kong W.-S."/>
            <person name="Park H."/>
            <person name="Jeong J."/>
            <person name="Song E.-S."/>
        </authorList>
    </citation>
    <scope>NUCLEOTIDE SEQUENCE [LARGE SCALE GENOMIC DNA]</scope>
    <source>
        <strain evidence="3">51987-8</strain>
    </source>
</reference>
<dbReference type="InParanoid" id="A0A369KG84"/>
<dbReference type="Pfam" id="PF05071">
    <property type="entry name" value="NDUFA12"/>
    <property type="match status" value="1"/>
</dbReference>
<dbReference type="GO" id="GO:0045271">
    <property type="term" value="C:respiratory chain complex I"/>
    <property type="evidence" value="ECO:0007669"/>
    <property type="project" value="InterPro"/>
</dbReference>
<feature type="compositionally biased region" description="Low complexity" evidence="2">
    <location>
        <begin position="132"/>
        <end position="145"/>
    </location>
</feature>
<accession>A0A369KG84</accession>
<dbReference type="STRING" id="39966.A0A369KG84"/>
<dbReference type="EMBL" id="LUEZ02000009">
    <property type="protein sequence ID" value="RDB29916.1"/>
    <property type="molecule type" value="Genomic_DNA"/>
</dbReference>
<comment type="caution">
    <text evidence="3">The sequence shown here is derived from an EMBL/GenBank/DDBJ whole genome shotgun (WGS) entry which is preliminary data.</text>
</comment>
<feature type="region of interest" description="Disordered" evidence="2">
    <location>
        <begin position="110"/>
        <end position="190"/>
    </location>
</feature>
<evidence type="ECO:0000313" key="4">
    <source>
        <dbReference type="Proteomes" id="UP000076154"/>
    </source>
</evidence>
<feature type="compositionally biased region" description="Basic and acidic residues" evidence="2">
    <location>
        <begin position="155"/>
        <end position="166"/>
    </location>
</feature>
<gene>
    <name evidence="3" type="primary">N7BML</name>
    <name evidence="3" type="ORF">Hypma_014082</name>
</gene>
<dbReference type="Proteomes" id="UP000076154">
    <property type="component" value="Unassembled WGS sequence"/>
</dbReference>
<comment type="similarity">
    <text evidence="1">Belongs to the complex I NDUFA12 subunit family.</text>
</comment>
<keyword evidence="4" id="KW-1185">Reference proteome</keyword>
<sequence>MSFISRIIQRFRAPLRYVGRDLEGNRFYEHPSSSSDPRRTKRTVQYHKPDDMWKYIGGGKRIPVQWSAWLTHTRPNPPSLEELQTDMARQQRVTANVALIEARDRAELAERVRLEAPTPETTIRPDSDTTAEEPLQQQEEAPPDATSDTPSLTPEQRRQMEREKALPKMATSADPYEPQPWTPRARTRGG</sequence>
<name>A0A369KG84_HYPMA</name>
<dbReference type="GO" id="GO:0005739">
    <property type="term" value="C:mitochondrion"/>
    <property type="evidence" value="ECO:0007669"/>
    <property type="project" value="TreeGrafter"/>
</dbReference>
<dbReference type="AlphaFoldDB" id="A0A369KG84"/>
<protein>
    <submittedName>
        <fullName evidence="3">NADH-ubiquinone oxidoreductase assembly factor N7BML</fullName>
    </submittedName>
</protein>